<dbReference type="InterPro" id="IPR016130">
    <property type="entry name" value="Tyr_Pase_AS"/>
</dbReference>
<dbReference type="EMBL" id="MU856871">
    <property type="protein sequence ID" value="KAK4156271.1"/>
    <property type="molecule type" value="Genomic_DNA"/>
</dbReference>
<name>A0AAN6VU55_9PEZI</name>
<sequence length="280" mass="30130">MSTYADLLALAQTDVSAPLPPASLAGVFSRPPFVLVPDTFNTRDLGLLPGSPVRPGLLYRSGGFLGGVSAEGKAALADGLGVKTMVDLRSVREHERQPDPVVEGVEGVWVQPDDEDAGVKLERFVEGDGEQGYVEMYLDVLKVYRGGFRAVLERVRDGRGEETVLFHCTAGRDRTGVMAGLLLTLAGASPETVALDYILSRVGAEPAREQLLAFALKGTMAASPDVPGFHNLSNLKISCWEAFVRAAEREYGGFEGYVTKTLGFSDDDLVTIKRNLVLEN</sequence>
<keyword evidence="3" id="KW-1185">Reference proteome</keyword>
<dbReference type="Proteomes" id="UP001302745">
    <property type="component" value="Unassembled WGS sequence"/>
</dbReference>
<accession>A0AAN6VU55</accession>
<dbReference type="GO" id="GO:0004721">
    <property type="term" value="F:phosphoprotein phosphatase activity"/>
    <property type="evidence" value="ECO:0007669"/>
    <property type="project" value="InterPro"/>
</dbReference>
<evidence type="ECO:0000259" key="1">
    <source>
        <dbReference type="PROSITE" id="PS50056"/>
    </source>
</evidence>
<comment type="caution">
    <text evidence="2">The sequence shown here is derived from an EMBL/GenBank/DDBJ whole genome shotgun (WGS) entry which is preliminary data.</text>
</comment>
<dbReference type="SUPFAM" id="SSF52799">
    <property type="entry name" value="(Phosphotyrosine protein) phosphatases II"/>
    <property type="match status" value="1"/>
</dbReference>
<dbReference type="PROSITE" id="PS00383">
    <property type="entry name" value="TYR_PHOSPHATASE_1"/>
    <property type="match status" value="1"/>
</dbReference>
<dbReference type="Pfam" id="PF13350">
    <property type="entry name" value="Y_phosphatase3"/>
    <property type="match status" value="1"/>
</dbReference>
<dbReference type="InterPro" id="IPR000387">
    <property type="entry name" value="Tyr_Pase_dom"/>
</dbReference>
<evidence type="ECO:0000313" key="3">
    <source>
        <dbReference type="Proteomes" id="UP001302745"/>
    </source>
</evidence>
<dbReference type="Gene3D" id="3.90.190.10">
    <property type="entry name" value="Protein tyrosine phosphatase superfamily"/>
    <property type="match status" value="1"/>
</dbReference>
<dbReference type="InterPro" id="IPR029021">
    <property type="entry name" value="Prot-tyrosine_phosphatase-like"/>
</dbReference>
<reference evidence="2" key="1">
    <citation type="journal article" date="2023" name="Mol. Phylogenet. Evol.">
        <title>Genome-scale phylogeny and comparative genomics of the fungal order Sordariales.</title>
        <authorList>
            <person name="Hensen N."/>
            <person name="Bonometti L."/>
            <person name="Westerberg I."/>
            <person name="Brannstrom I.O."/>
            <person name="Guillou S."/>
            <person name="Cros-Aarteil S."/>
            <person name="Calhoun S."/>
            <person name="Haridas S."/>
            <person name="Kuo A."/>
            <person name="Mondo S."/>
            <person name="Pangilinan J."/>
            <person name="Riley R."/>
            <person name="LaButti K."/>
            <person name="Andreopoulos B."/>
            <person name="Lipzen A."/>
            <person name="Chen C."/>
            <person name="Yan M."/>
            <person name="Daum C."/>
            <person name="Ng V."/>
            <person name="Clum A."/>
            <person name="Steindorff A."/>
            <person name="Ohm R.A."/>
            <person name="Martin F."/>
            <person name="Silar P."/>
            <person name="Natvig D.O."/>
            <person name="Lalanne C."/>
            <person name="Gautier V."/>
            <person name="Ament-Velasquez S.L."/>
            <person name="Kruys A."/>
            <person name="Hutchinson M.I."/>
            <person name="Powell A.J."/>
            <person name="Barry K."/>
            <person name="Miller A.N."/>
            <person name="Grigoriev I.V."/>
            <person name="Debuchy R."/>
            <person name="Gladieux P."/>
            <person name="Hiltunen Thoren M."/>
            <person name="Johannesson H."/>
        </authorList>
    </citation>
    <scope>NUCLEOTIDE SEQUENCE</scope>
    <source>
        <strain evidence="2">CBS 538.74</strain>
    </source>
</reference>
<dbReference type="PROSITE" id="PS50056">
    <property type="entry name" value="TYR_PHOSPHATASE_2"/>
    <property type="match status" value="1"/>
</dbReference>
<feature type="domain" description="Tyrosine specific protein phosphatases" evidence="1">
    <location>
        <begin position="149"/>
        <end position="212"/>
    </location>
</feature>
<dbReference type="PANTHER" id="PTHR31126">
    <property type="entry name" value="TYROSINE-PROTEIN PHOSPHATASE"/>
    <property type="match status" value="1"/>
</dbReference>
<organism evidence="2 3">
    <name type="scientific">Chaetomidium leptoderma</name>
    <dbReference type="NCBI Taxonomy" id="669021"/>
    <lineage>
        <taxon>Eukaryota</taxon>
        <taxon>Fungi</taxon>
        <taxon>Dikarya</taxon>
        <taxon>Ascomycota</taxon>
        <taxon>Pezizomycotina</taxon>
        <taxon>Sordariomycetes</taxon>
        <taxon>Sordariomycetidae</taxon>
        <taxon>Sordariales</taxon>
        <taxon>Chaetomiaceae</taxon>
        <taxon>Chaetomidium</taxon>
    </lineage>
</organism>
<reference evidence="2" key="2">
    <citation type="submission" date="2023-05" db="EMBL/GenBank/DDBJ databases">
        <authorList>
            <consortium name="Lawrence Berkeley National Laboratory"/>
            <person name="Steindorff A."/>
            <person name="Hensen N."/>
            <person name="Bonometti L."/>
            <person name="Westerberg I."/>
            <person name="Brannstrom I.O."/>
            <person name="Guillou S."/>
            <person name="Cros-Aarteil S."/>
            <person name="Calhoun S."/>
            <person name="Haridas S."/>
            <person name="Kuo A."/>
            <person name="Mondo S."/>
            <person name="Pangilinan J."/>
            <person name="Riley R."/>
            <person name="Labutti K."/>
            <person name="Andreopoulos B."/>
            <person name="Lipzen A."/>
            <person name="Chen C."/>
            <person name="Yanf M."/>
            <person name="Daum C."/>
            <person name="Ng V."/>
            <person name="Clum A."/>
            <person name="Ohm R."/>
            <person name="Martin F."/>
            <person name="Silar P."/>
            <person name="Natvig D."/>
            <person name="Lalanne C."/>
            <person name="Gautier V."/>
            <person name="Ament-Velasquez S.L."/>
            <person name="Kruys A."/>
            <person name="Hutchinson M.I."/>
            <person name="Powell A.J."/>
            <person name="Barry K."/>
            <person name="Miller A.N."/>
            <person name="Grigoriev I.V."/>
            <person name="Debuchy R."/>
            <person name="Gladieux P."/>
            <person name="Thoren M.H."/>
            <person name="Johannesson H."/>
        </authorList>
    </citation>
    <scope>NUCLEOTIDE SEQUENCE</scope>
    <source>
        <strain evidence="2">CBS 538.74</strain>
    </source>
</reference>
<evidence type="ECO:0000313" key="2">
    <source>
        <dbReference type="EMBL" id="KAK4156271.1"/>
    </source>
</evidence>
<dbReference type="PANTHER" id="PTHR31126:SF73">
    <property type="entry name" value="TYROSINE SPECIFIC PROTEIN PHOSPHATASES DOMAIN-CONTAINING PROTEIN"/>
    <property type="match status" value="1"/>
</dbReference>
<proteinExistence type="predicted"/>
<gene>
    <name evidence="2" type="ORF">C8A00DRAFT_41234</name>
</gene>
<dbReference type="InterPro" id="IPR026893">
    <property type="entry name" value="Tyr/Ser_Pase_IphP-type"/>
</dbReference>
<dbReference type="AlphaFoldDB" id="A0AAN6VU55"/>
<protein>
    <recommendedName>
        <fullName evidence="1">Tyrosine specific protein phosphatases domain-containing protein</fullName>
    </recommendedName>
</protein>